<dbReference type="FunFam" id="1.10.390.10:FF:000006">
    <property type="entry name" value="Puromycin-sensitive aminopeptidase"/>
    <property type="match status" value="1"/>
</dbReference>
<dbReference type="GO" id="GO:0008270">
    <property type="term" value="F:zinc ion binding"/>
    <property type="evidence" value="ECO:0007669"/>
    <property type="project" value="InterPro"/>
</dbReference>
<dbReference type="CDD" id="cd09602">
    <property type="entry name" value="M1_APN"/>
    <property type="match status" value="1"/>
</dbReference>
<evidence type="ECO:0000256" key="13">
    <source>
        <dbReference type="ARBA" id="ARBA00031533"/>
    </source>
</evidence>
<dbReference type="SUPFAM" id="SSF55486">
    <property type="entry name" value="Metalloproteases ('zincins'), catalytic domain"/>
    <property type="match status" value="1"/>
</dbReference>
<evidence type="ECO:0000259" key="16">
    <source>
        <dbReference type="Pfam" id="PF17900"/>
    </source>
</evidence>
<evidence type="ECO:0000256" key="1">
    <source>
        <dbReference type="ARBA" id="ARBA00000098"/>
    </source>
</evidence>
<dbReference type="GO" id="GO:0043171">
    <property type="term" value="P:peptide catabolic process"/>
    <property type="evidence" value="ECO:0007669"/>
    <property type="project" value="TreeGrafter"/>
</dbReference>
<dbReference type="EC" id="3.4.11.2" evidence="4"/>
<keyword evidence="7" id="KW-0645">Protease</keyword>
<comment type="similarity">
    <text evidence="3">Belongs to the peptidase M1 family.</text>
</comment>
<dbReference type="Pfam" id="PF01433">
    <property type="entry name" value="Peptidase_M1"/>
    <property type="match status" value="1"/>
</dbReference>
<keyword evidence="8" id="KW-0479">Metal-binding</keyword>
<dbReference type="Gene3D" id="1.10.390.10">
    <property type="entry name" value="Neutral Protease Domain 2"/>
    <property type="match status" value="1"/>
</dbReference>
<evidence type="ECO:0000256" key="11">
    <source>
        <dbReference type="ARBA" id="ARBA00023049"/>
    </source>
</evidence>
<evidence type="ECO:0000259" key="14">
    <source>
        <dbReference type="Pfam" id="PF01433"/>
    </source>
</evidence>
<feature type="domain" description="Peptidase M1 membrane alanine aminopeptidase" evidence="14">
    <location>
        <begin position="242"/>
        <end position="453"/>
    </location>
</feature>
<dbReference type="Gene3D" id="2.60.40.1730">
    <property type="entry name" value="tricorn interacting facor f3 domain"/>
    <property type="match status" value="1"/>
</dbReference>
<comment type="cofactor">
    <cofactor evidence="2">
        <name>Zn(2+)</name>
        <dbReference type="ChEBI" id="CHEBI:29105"/>
    </cofactor>
</comment>
<evidence type="ECO:0000256" key="5">
    <source>
        <dbReference type="ARBA" id="ARBA00015611"/>
    </source>
</evidence>
<sequence length="862" mass="93415">MPGLNLTKAEAVERAATVANVSYRVDLDFTATADTFRSDTVVEFDAVDGASTFIEAAGARIDLIELNGEALDPVLHAEGRIVLAPLRARNTLRVAGDFAYRNDGQGIHRFVDPADGEVYLYSQFAANDARAAFACFDQPDLKAPFTFTVTVPDHWVVVSNSPTPEPEPLDGLATVADADHGTARWSFGPTAPIPTYGAAVVAGPYAFHEGLLHSAKGDVPARVYGRRELEEHFDAERVLADTQAGLDLYERVFRTDYPYEKYDQIYVPQYNLGAMENIGCVTISEDRLLFRGRASAANLEFRTVVVLHELAHMWFGNLVTMRWWDDLWLNESFAEFIGTWAAAEVSEWTDAWVTFAADRKSVAYVQDQLPTTHAIVTEVPDTEATVSAFDMITYAKGASALKQLAEQVGEAVFFRGVASYLKRYRHGNATLAEFLAEVEQAADRPLDAWARVWLETPGVTTLRAIVTEDDAGRISRLAIAEDVPAEHPVGRPHRVRVAGYLLGEEGLHRSWSVDVGLDGELTEVGAAVGLAAPDLLLVNDQDLTYAKLHLDDRSLETLRDGIRAIDEPMVQATVLDALWHMVRDGSLPAQVYVDAVLTLLPRLRNSATAESHVRLTVFALTRYVAPELTLPLTEAAAERMWAALAGAAPGGDPQLQLLKAYAWFATTPDQGERLRALVDGSAELEGLPLDSDLRWDLVAGMAASGAATLEQVDVYAARDVTSAGQRRAAGARAAIASPDAKRAAWDALAHPATGPATNAVQFELAAGLARAVDPRLLVPLLDDLLAGLRGYYDANAGFVGARVVKAVLPTALTGRVDGIAERLETWLTANADAPSVLRKAVIEALDHVRRAAVAQAVSRSAR</sequence>
<proteinExistence type="inferred from homology"/>
<dbReference type="InterPro" id="IPR050344">
    <property type="entry name" value="Peptidase_M1_aminopeptidases"/>
</dbReference>
<keyword evidence="9 17" id="KW-0378">Hydrolase</keyword>
<organism evidence="17 18">
    <name type="scientific">Demequina lignilytica</name>
    <dbReference type="NCBI Taxonomy" id="3051663"/>
    <lineage>
        <taxon>Bacteria</taxon>
        <taxon>Bacillati</taxon>
        <taxon>Actinomycetota</taxon>
        <taxon>Actinomycetes</taxon>
        <taxon>Micrococcales</taxon>
        <taxon>Demequinaceae</taxon>
        <taxon>Demequina</taxon>
    </lineage>
</organism>
<comment type="caution">
    <text evidence="17">The sequence shown here is derived from an EMBL/GenBank/DDBJ whole genome shotgun (WGS) entry which is preliminary data.</text>
</comment>
<dbReference type="InterPro" id="IPR045357">
    <property type="entry name" value="Aminopeptidase_N-like_N"/>
</dbReference>
<keyword evidence="18" id="KW-1185">Reference proteome</keyword>
<dbReference type="Proteomes" id="UP001172737">
    <property type="component" value="Unassembled WGS sequence"/>
</dbReference>
<accession>A0AAW7M8Z4</accession>
<evidence type="ECO:0000259" key="15">
    <source>
        <dbReference type="Pfam" id="PF11838"/>
    </source>
</evidence>
<dbReference type="PANTHER" id="PTHR11533">
    <property type="entry name" value="PROTEASE M1 ZINC METALLOPROTEASE"/>
    <property type="match status" value="1"/>
</dbReference>
<evidence type="ECO:0000313" key="18">
    <source>
        <dbReference type="Proteomes" id="UP001172737"/>
    </source>
</evidence>
<evidence type="ECO:0000256" key="4">
    <source>
        <dbReference type="ARBA" id="ARBA00012564"/>
    </source>
</evidence>
<gene>
    <name evidence="17" type="primary">pepN</name>
    <name evidence="17" type="ORF">QQX10_05290</name>
</gene>
<dbReference type="Pfam" id="PF17900">
    <property type="entry name" value="Peptidase_M1_N"/>
    <property type="match status" value="1"/>
</dbReference>
<dbReference type="AlphaFoldDB" id="A0AAW7M8Z4"/>
<name>A0AAW7M8Z4_9MICO</name>
<dbReference type="Pfam" id="PF11838">
    <property type="entry name" value="ERAP1_C"/>
    <property type="match status" value="1"/>
</dbReference>
<dbReference type="EMBL" id="JAUHPX010000002">
    <property type="protein sequence ID" value="MDN4487582.1"/>
    <property type="molecule type" value="Genomic_DNA"/>
</dbReference>
<evidence type="ECO:0000256" key="6">
    <source>
        <dbReference type="ARBA" id="ARBA00022438"/>
    </source>
</evidence>
<keyword evidence="11" id="KW-0482">Metalloprotease</keyword>
<evidence type="ECO:0000256" key="8">
    <source>
        <dbReference type="ARBA" id="ARBA00022723"/>
    </source>
</evidence>
<dbReference type="PANTHER" id="PTHR11533:SF174">
    <property type="entry name" value="PUROMYCIN-SENSITIVE AMINOPEPTIDASE-RELATED"/>
    <property type="match status" value="1"/>
</dbReference>
<dbReference type="GO" id="GO:0070006">
    <property type="term" value="F:metalloaminopeptidase activity"/>
    <property type="evidence" value="ECO:0007669"/>
    <property type="project" value="TreeGrafter"/>
</dbReference>
<dbReference type="GO" id="GO:0006508">
    <property type="term" value="P:proteolysis"/>
    <property type="evidence" value="ECO:0007669"/>
    <property type="project" value="UniProtKB-KW"/>
</dbReference>
<evidence type="ECO:0000256" key="2">
    <source>
        <dbReference type="ARBA" id="ARBA00001947"/>
    </source>
</evidence>
<dbReference type="InterPro" id="IPR042097">
    <property type="entry name" value="Aminopeptidase_N-like_N_sf"/>
</dbReference>
<dbReference type="GO" id="GO:0016285">
    <property type="term" value="F:alanyl aminopeptidase activity"/>
    <property type="evidence" value="ECO:0007669"/>
    <property type="project" value="UniProtKB-EC"/>
</dbReference>
<keyword evidence="10" id="KW-0862">Zinc</keyword>
<dbReference type="GO" id="GO:0016020">
    <property type="term" value="C:membrane"/>
    <property type="evidence" value="ECO:0007669"/>
    <property type="project" value="TreeGrafter"/>
</dbReference>
<dbReference type="GO" id="GO:0042277">
    <property type="term" value="F:peptide binding"/>
    <property type="evidence" value="ECO:0007669"/>
    <property type="project" value="TreeGrafter"/>
</dbReference>
<dbReference type="PRINTS" id="PR00756">
    <property type="entry name" value="ALADIPTASE"/>
</dbReference>
<evidence type="ECO:0000256" key="12">
    <source>
        <dbReference type="ARBA" id="ARBA00029811"/>
    </source>
</evidence>
<evidence type="ECO:0000256" key="10">
    <source>
        <dbReference type="ARBA" id="ARBA00022833"/>
    </source>
</evidence>
<dbReference type="InterPro" id="IPR012778">
    <property type="entry name" value="Pept_M1_aminopeptidase"/>
</dbReference>
<protein>
    <recommendedName>
        <fullName evidence="5">Aminopeptidase N</fullName>
        <ecNumber evidence="4">3.4.11.2</ecNumber>
    </recommendedName>
    <alternativeName>
        <fullName evidence="12">Alanine aminopeptidase</fullName>
    </alternativeName>
    <alternativeName>
        <fullName evidence="13">Lysyl aminopeptidase</fullName>
    </alternativeName>
</protein>
<dbReference type="GO" id="GO:0005615">
    <property type="term" value="C:extracellular space"/>
    <property type="evidence" value="ECO:0007669"/>
    <property type="project" value="TreeGrafter"/>
</dbReference>
<dbReference type="InterPro" id="IPR024571">
    <property type="entry name" value="ERAP1-like_C_dom"/>
</dbReference>
<evidence type="ECO:0000256" key="7">
    <source>
        <dbReference type="ARBA" id="ARBA00022670"/>
    </source>
</evidence>
<dbReference type="InterPro" id="IPR014782">
    <property type="entry name" value="Peptidase_M1_dom"/>
</dbReference>
<dbReference type="GO" id="GO:0005737">
    <property type="term" value="C:cytoplasm"/>
    <property type="evidence" value="ECO:0007669"/>
    <property type="project" value="TreeGrafter"/>
</dbReference>
<dbReference type="InterPro" id="IPR001930">
    <property type="entry name" value="Peptidase_M1"/>
</dbReference>
<comment type="catalytic activity">
    <reaction evidence="1">
        <text>Release of an N-terminal amino acid, Xaa-|-Yaa- from a peptide, amide or arylamide. Xaa is preferably Ala, but may be most amino acids including Pro (slow action). When a terminal hydrophobic residue is followed by a prolyl residue, the two may be released as an intact Xaa-Pro dipeptide.</text>
        <dbReference type="EC" id="3.4.11.2"/>
    </reaction>
</comment>
<dbReference type="InterPro" id="IPR027268">
    <property type="entry name" value="Peptidase_M4/M1_CTD_sf"/>
</dbReference>
<keyword evidence="6 17" id="KW-0031">Aminopeptidase</keyword>
<feature type="domain" description="Aminopeptidase N-like N-terminal" evidence="16">
    <location>
        <begin position="100"/>
        <end position="196"/>
    </location>
</feature>
<dbReference type="RefSeq" id="WP_301122045.1">
    <property type="nucleotide sequence ID" value="NZ_JAUHPX010000002.1"/>
</dbReference>
<reference evidence="17" key="1">
    <citation type="submission" date="2023-06" db="EMBL/GenBank/DDBJ databases">
        <title>Sysu t00039.</title>
        <authorList>
            <person name="Gao L."/>
            <person name="Fang B.-Z."/>
            <person name="Li W.-J."/>
        </authorList>
    </citation>
    <scope>NUCLEOTIDE SEQUENCE</scope>
    <source>
        <strain evidence="17">SYSU T00039</strain>
    </source>
</reference>
<feature type="domain" description="ERAP1-like C-terminal" evidence="15">
    <location>
        <begin position="536"/>
        <end position="850"/>
    </location>
</feature>
<dbReference type="NCBIfam" id="TIGR02412">
    <property type="entry name" value="pepN_strep_liv"/>
    <property type="match status" value="1"/>
</dbReference>
<evidence type="ECO:0000256" key="3">
    <source>
        <dbReference type="ARBA" id="ARBA00010136"/>
    </source>
</evidence>
<evidence type="ECO:0000313" key="17">
    <source>
        <dbReference type="EMBL" id="MDN4487582.1"/>
    </source>
</evidence>
<evidence type="ECO:0000256" key="9">
    <source>
        <dbReference type="ARBA" id="ARBA00022801"/>
    </source>
</evidence>
<dbReference type="SUPFAM" id="SSF63737">
    <property type="entry name" value="Leukotriene A4 hydrolase N-terminal domain"/>
    <property type="match status" value="1"/>
</dbReference>